<dbReference type="STRING" id="699218.HMPREF0889_1223"/>
<sequence length="280" mass="30109">MRIQNKMLSEFASLVDSGEVRPFSGNLKVGVDLGTSNIVVSVIDSKNYPIAGMTIPSTVVKDGIVVDYVGAIRSLKYIKGTLEKKLGISITQVATAIPPGISAENIRCISNCVEGAEWEVTHIVDEPTAAADLLNIQNGAVVDVGGGTTGISILHNGKVVYTADEPTGGTHMTWVLAGYYGVSFAEAEIIKKDKKREKEVFSLVCPVIEKMAGITAKCILGKNIKKLYVVGGACSFMEFEKVFGKIVPVEIYKTNDSLFVTPLGIAMSQRVEGNYDNRNR</sequence>
<dbReference type="NCBIfam" id="TIGR02529">
    <property type="entry name" value="EutJ"/>
    <property type="match status" value="1"/>
</dbReference>
<comment type="caution">
    <text evidence="2">The sequence shown here is derived from an EMBL/GenBank/DDBJ whole genome shotgun (WGS) entry which is preliminary data.</text>
</comment>
<dbReference type="Gene3D" id="3.30.420.40">
    <property type="match status" value="2"/>
</dbReference>
<proteinExistence type="predicted"/>
<dbReference type="InterPro" id="IPR003494">
    <property type="entry name" value="SHS2_FtsA"/>
</dbReference>
<dbReference type="OrthoDB" id="306538at2"/>
<dbReference type="Pfam" id="PF06723">
    <property type="entry name" value="MreB_Mbl"/>
    <property type="match status" value="1"/>
</dbReference>
<dbReference type="PANTHER" id="PTHR32432:SF3">
    <property type="entry name" value="ETHANOLAMINE UTILIZATION PROTEIN EUTJ"/>
    <property type="match status" value="1"/>
</dbReference>
<dbReference type="EMBL" id="ADGP01000023">
    <property type="protein sequence ID" value="EFD93549.1"/>
    <property type="molecule type" value="Genomic_DNA"/>
</dbReference>
<dbReference type="SUPFAM" id="SSF53067">
    <property type="entry name" value="Actin-like ATPase domain"/>
    <property type="match status" value="2"/>
</dbReference>
<dbReference type="SMART" id="SM00842">
    <property type="entry name" value="FtsA"/>
    <property type="match status" value="1"/>
</dbReference>
<dbReference type="AlphaFoldDB" id="D3LW82"/>
<dbReference type="PANTHER" id="PTHR32432">
    <property type="entry name" value="CELL DIVISION PROTEIN FTSA-RELATED"/>
    <property type="match status" value="1"/>
</dbReference>
<dbReference type="RefSeq" id="WP_009370041.1">
    <property type="nucleotide sequence ID" value="NZ_ADGP01000023.1"/>
</dbReference>
<evidence type="ECO:0000259" key="1">
    <source>
        <dbReference type="SMART" id="SM00842"/>
    </source>
</evidence>
<evidence type="ECO:0000313" key="2">
    <source>
        <dbReference type="EMBL" id="EFD93549.1"/>
    </source>
</evidence>
<dbReference type="eggNOG" id="COG4820">
    <property type="taxonomic scope" value="Bacteria"/>
</dbReference>
<dbReference type="InterPro" id="IPR043129">
    <property type="entry name" value="ATPase_NBD"/>
</dbReference>
<dbReference type="NCBIfam" id="NF011660">
    <property type="entry name" value="PRK15080.1"/>
    <property type="match status" value="1"/>
</dbReference>
<feature type="domain" description="SHS2" evidence="1">
    <location>
        <begin position="28"/>
        <end position="134"/>
    </location>
</feature>
<evidence type="ECO:0000313" key="3">
    <source>
        <dbReference type="Proteomes" id="UP000003242"/>
    </source>
</evidence>
<dbReference type="CDD" id="cd24047">
    <property type="entry name" value="ASKHA_NBD_EutJ"/>
    <property type="match status" value="1"/>
</dbReference>
<dbReference type="GO" id="GO:0051301">
    <property type="term" value="P:cell division"/>
    <property type="evidence" value="ECO:0007669"/>
    <property type="project" value="InterPro"/>
</dbReference>
<accession>D3LW82</accession>
<dbReference type="InterPro" id="IPR050696">
    <property type="entry name" value="FtsA/MreB"/>
</dbReference>
<dbReference type="InterPro" id="IPR056546">
    <property type="entry name" value="MreB_MamK-like"/>
</dbReference>
<reference evidence="3" key="1">
    <citation type="submission" date="2009-12" db="EMBL/GenBank/DDBJ databases">
        <title>Sequence of Clostridiales genomosp. BVAB3 str. UPII9-5.</title>
        <authorList>
            <person name="Madupu R."/>
            <person name="Durkin A.S."/>
            <person name="Torralba M."/>
            <person name="Methe B."/>
            <person name="Sutton G.G."/>
            <person name="Strausberg R.L."/>
            <person name="Nelson K.E."/>
        </authorList>
    </citation>
    <scope>NUCLEOTIDE SEQUENCE [LARGE SCALE GENOMIC DNA]</scope>
    <source>
        <strain evidence="3">28L</strain>
    </source>
</reference>
<dbReference type="InterPro" id="IPR013366">
    <property type="entry name" value="EutJ"/>
</dbReference>
<name>D3LW82_9FIRM</name>
<organism evidence="2 3">
    <name type="scientific">Megasphaera lornae</name>
    <dbReference type="NCBI Taxonomy" id="1000568"/>
    <lineage>
        <taxon>Bacteria</taxon>
        <taxon>Bacillati</taxon>
        <taxon>Bacillota</taxon>
        <taxon>Negativicutes</taxon>
        <taxon>Veillonellales</taxon>
        <taxon>Veillonellaceae</taxon>
        <taxon>Megasphaera</taxon>
    </lineage>
</organism>
<protein>
    <submittedName>
        <fullName evidence="2">Ethanolamine utilization protein EutJ family protein</fullName>
    </submittedName>
</protein>
<gene>
    <name evidence="2" type="ORF">HMPREF0889_1223</name>
</gene>
<dbReference type="Proteomes" id="UP000003242">
    <property type="component" value="Unassembled WGS sequence"/>
</dbReference>